<accession>A3LY66</accession>
<evidence type="ECO:0000256" key="5">
    <source>
        <dbReference type="ARBA" id="ARBA00022840"/>
    </source>
</evidence>
<dbReference type="InterPro" id="IPR004522">
    <property type="entry name" value="Asn-tRNA-ligase"/>
</dbReference>
<dbReference type="GO" id="GO:0005739">
    <property type="term" value="C:mitochondrion"/>
    <property type="evidence" value="ECO:0007669"/>
    <property type="project" value="EnsemblFungi"/>
</dbReference>
<reference evidence="11 12" key="1">
    <citation type="journal article" date="2007" name="Nat. Biotechnol.">
        <title>Genome sequence of the lignocellulose-bioconverting and xylose-fermenting yeast Pichia stipitis.</title>
        <authorList>
            <person name="Jeffries T.W."/>
            <person name="Grigoriev I.V."/>
            <person name="Grimwood J."/>
            <person name="Laplaza J.M."/>
            <person name="Aerts A."/>
            <person name="Salamov A."/>
            <person name="Schmutz J."/>
            <person name="Lindquist E."/>
            <person name="Dehal P."/>
            <person name="Shapiro H."/>
            <person name="Jin Y.S."/>
            <person name="Passoth V."/>
            <person name="Richardson P.M."/>
        </authorList>
    </citation>
    <scope>NUCLEOTIDE SEQUENCE [LARGE SCALE GENOMIC DNA]</scope>
    <source>
        <strain evidence="12">ATCC 58785 / CBS 6054 / NBRC 10063 / NRRL Y-11545</strain>
    </source>
</reference>
<dbReference type="FunCoup" id="A3LY66">
    <property type="interactions" value="520"/>
</dbReference>
<dbReference type="Pfam" id="PF01336">
    <property type="entry name" value="tRNA_anti-codon"/>
    <property type="match status" value="1"/>
</dbReference>
<keyword evidence="4" id="KW-0547">Nucleotide-binding</keyword>
<dbReference type="STRING" id="322104.A3LY66"/>
<dbReference type="InterPro" id="IPR012340">
    <property type="entry name" value="NA-bd_OB-fold"/>
</dbReference>
<sequence>MNQLFKTSRQYRRLPIFRSIFHSQKYFSSLTPTIKDLLANPPSPDSTILAQGHIKSIRQGKSAGFIDLSDGSAHLSLNVIVKNPLEVLSKLQLKVGQSIQVQGKWVESQGTQDYEIVYNFEDVAHSLRVVGDVSEQYPIQKKSSSYQFLRNHPTLRHRTSTLASLLRFRSFVESSLFEFFNGNSFTKVVPPLITSSDCEGAGEQFSVESLSKLNESRNKTTLSSEDHFFGKSTYLTVSTQLHLEVLALSLNRVWTLTPCFRAEDSNTNRHLSEFWMLEAEICYLGDLNQLTSFTEDMIRHVANSLKQSCNDSSISGGAVDLLGSRFNKEDVELMKNRWDTVLSEASWPSITYTEAVEIINRVMNKGRSKNRLQWGDSIQTPHEKWLAGEYFKSPVFITDYPTAEKPFYMPKSKNFDPQRPTVACYDLILPEIGELVGGSMREHNYNNLVEEMKNRNMNLDEMQWYLSTRENGTVPHGGFGMGFERLIAYLSGMENVKEVIPFPRVPQSCHC</sequence>
<dbReference type="AlphaFoldDB" id="A3LY66"/>
<dbReference type="GO" id="GO:0070145">
    <property type="term" value="P:mitochondrial asparaginyl-tRNA aminoacylation"/>
    <property type="evidence" value="ECO:0007669"/>
    <property type="project" value="EnsemblFungi"/>
</dbReference>
<dbReference type="eggNOG" id="KOG0554">
    <property type="taxonomic scope" value="Eukaryota"/>
</dbReference>
<dbReference type="NCBIfam" id="TIGR00457">
    <property type="entry name" value="asnS"/>
    <property type="match status" value="1"/>
</dbReference>
<dbReference type="PANTHER" id="PTHR22594:SF34">
    <property type="entry name" value="ASPARAGINE--TRNA LIGASE, MITOCHONDRIAL-RELATED"/>
    <property type="match status" value="1"/>
</dbReference>
<dbReference type="RefSeq" id="XP_001385955.2">
    <property type="nucleotide sequence ID" value="XM_001385918.1"/>
</dbReference>
<name>A3LY66_PICST</name>
<dbReference type="CDD" id="cd00776">
    <property type="entry name" value="AsxRS_core"/>
    <property type="match status" value="1"/>
</dbReference>
<dbReference type="Pfam" id="PF00152">
    <property type="entry name" value="tRNA-synt_2"/>
    <property type="match status" value="1"/>
</dbReference>
<feature type="domain" description="Aminoacyl-transfer RNA synthetases class-II family profile" evidence="10">
    <location>
        <begin position="166"/>
        <end position="501"/>
    </location>
</feature>
<dbReference type="OrthoDB" id="43906at2759"/>
<evidence type="ECO:0000256" key="9">
    <source>
        <dbReference type="ARBA" id="ARBA00068798"/>
    </source>
</evidence>
<dbReference type="Gene3D" id="2.40.50.140">
    <property type="entry name" value="Nucleic acid-binding proteins"/>
    <property type="match status" value="1"/>
</dbReference>
<dbReference type="InterPro" id="IPR004364">
    <property type="entry name" value="Aa-tRNA-synt_II"/>
</dbReference>
<dbReference type="PANTHER" id="PTHR22594">
    <property type="entry name" value="ASPARTYL/LYSYL-TRNA SYNTHETASE"/>
    <property type="match status" value="1"/>
</dbReference>
<dbReference type="GO" id="GO:0004816">
    <property type="term" value="F:asparagine-tRNA ligase activity"/>
    <property type="evidence" value="ECO:0007669"/>
    <property type="project" value="UniProtKB-EC"/>
</dbReference>
<dbReference type="InterPro" id="IPR002312">
    <property type="entry name" value="Asp/Asn-tRNA-synth_IIb"/>
</dbReference>
<dbReference type="GeneID" id="4839813"/>
<keyword evidence="3" id="KW-0436">Ligase</keyword>
<dbReference type="InParanoid" id="A3LY66"/>
<evidence type="ECO:0000259" key="10">
    <source>
        <dbReference type="PROSITE" id="PS50862"/>
    </source>
</evidence>
<dbReference type="SUPFAM" id="SSF50249">
    <property type="entry name" value="Nucleic acid-binding proteins"/>
    <property type="match status" value="1"/>
</dbReference>
<dbReference type="NCBIfam" id="NF003037">
    <property type="entry name" value="PRK03932.1"/>
    <property type="match status" value="1"/>
</dbReference>
<dbReference type="SUPFAM" id="SSF55681">
    <property type="entry name" value="Class II aaRS and biotin synthetases"/>
    <property type="match status" value="1"/>
</dbReference>
<dbReference type="GO" id="GO:0005524">
    <property type="term" value="F:ATP binding"/>
    <property type="evidence" value="ECO:0007669"/>
    <property type="project" value="UniProtKB-KW"/>
</dbReference>
<protein>
    <recommendedName>
        <fullName evidence="9">Asparagine--tRNA ligase, mitochondrial</fullName>
        <ecNumber evidence="2">6.1.1.22</ecNumber>
    </recommendedName>
    <alternativeName>
        <fullName evidence="8">Asparaginyl-tRNA synthetase</fullName>
    </alternativeName>
</protein>
<evidence type="ECO:0000256" key="7">
    <source>
        <dbReference type="ARBA" id="ARBA00023146"/>
    </source>
</evidence>
<dbReference type="EMBL" id="CP000500">
    <property type="protein sequence ID" value="ABN67926.2"/>
    <property type="molecule type" value="Genomic_DNA"/>
</dbReference>
<evidence type="ECO:0000256" key="3">
    <source>
        <dbReference type="ARBA" id="ARBA00022598"/>
    </source>
</evidence>
<keyword evidence="5" id="KW-0067">ATP-binding</keyword>
<dbReference type="PROSITE" id="PS50862">
    <property type="entry name" value="AA_TRNA_LIGASE_II"/>
    <property type="match status" value="1"/>
</dbReference>
<dbReference type="Gene3D" id="3.30.930.10">
    <property type="entry name" value="Bira Bifunctional Protein, Domain 2"/>
    <property type="match status" value="1"/>
</dbReference>
<evidence type="ECO:0000256" key="1">
    <source>
        <dbReference type="ARBA" id="ARBA00008226"/>
    </source>
</evidence>
<evidence type="ECO:0000313" key="12">
    <source>
        <dbReference type="Proteomes" id="UP000002258"/>
    </source>
</evidence>
<dbReference type="PRINTS" id="PR01042">
    <property type="entry name" value="TRNASYNTHASP"/>
</dbReference>
<dbReference type="KEGG" id="pic:PICST_84563"/>
<dbReference type="InterPro" id="IPR004365">
    <property type="entry name" value="NA-bd_OB_tRNA"/>
</dbReference>
<keyword evidence="7 11" id="KW-0030">Aminoacyl-tRNA synthetase</keyword>
<dbReference type="HOGENOM" id="CLU_004553_2_0_1"/>
<keyword evidence="12" id="KW-1185">Reference proteome</keyword>
<dbReference type="InterPro" id="IPR006195">
    <property type="entry name" value="aa-tRNA-synth_II"/>
</dbReference>
<dbReference type="InterPro" id="IPR045864">
    <property type="entry name" value="aa-tRNA-synth_II/BPL/LPL"/>
</dbReference>
<evidence type="ECO:0000256" key="8">
    <source>
        <dbReference type="ARBA" id="ARBA00029886"/>
    </source>
</evidence>
<evidence type="ECO:0000313" key="11">
    <source>
        <dbReference type="EMBL" id="ABN67926.2"/>
    </source>
</evidence>
<evidence type="ECO:0000256" key="4">
    <source>
        <dbReference type="ARBA" id="ARBA00022741"/>
    </source>
</evidence>
<dbReference type="GO" id="GO:0003676">
    <property type="term" value="F:nucleic acid binding"/>
    <property type="evidence" value="ECO:0007669"/>
    <property type="project" value="InterPro"/>
</dbReference>
<gene>
    <name evidence="11" type="primary">SYN4</name>
    <name evidence="11" type="ORF">PICST_84563</name>
</gene>
<evidence type="ECO:0000256" key="6">
    <source>
        <dbReference type="ARBA" id="ARBA00022917"/>
    </source>
</evidence>
<dbReference type="OMA" id="PEMAFYD"/>
<dbReference type="FunFam" id="3.30.930.10:FF:000016">
    <property type="entry name" value="Asparagine--tRNA ligase"/>
    <property type="match status" value="1"/>
</dbReference>
<organism evidence="11 12">
    <name type="scientific">Scheffersomyces stipitis (strain ATCC 58785 / CBS 6054 / NBRC 10063 / NRRL Y-11545)</name>
    <name type="common">Yeast</name>
    <name type="synonym">Pichia stipitis</name>
    <dbReference type="NCBI Taxonomy" id="322104"/>
    <lineage>
        <taxon>Eukaryota</taxon>
        <taxon>Fungi</taxon>
        <taxon>Dikarya</taxon>
        <taxon>Ascomycota</taxon>
        <taxon>Saccharomycotina</taxon>
        <taxon>Pichiomycetes</taxon>
        <taxon>Debaryomycetaceae</taxon>
        <taxon>Scheffersomyces</taxon>
    </lineage>
</organism>
<keyword evidence="6" id="KW-0648">Protein biosynthesis</keyword>
<dbReference type="CDD" id="cd04318">
    <property type="entry name" value="EcAsnRS_like_N"/>
    <property type="match status" value="1"/>
</dbReference>
<evidence type="ECO:0000256" key="2">
    <source>
        <dbReference type="ARBA" id="ARBA00012816"/>
    </source>
</evidence>
<proteinExistence type="inferred from homology"/>
<comment type="similarity">
    <text evidence="1">Belongs to the class-II aminoacyl-tRNA synthetase family.</text>
</comment>
<dbReference type="EC" id="6.1.1.22" evidence="2"/>
<dbReference type="Proteomes" id="UP000002258">
    <property type="component" value="Chromosome 6"/>
</dbReference>